<evidence type="ECO:0000313" key="2">
    <source>
        <dbReference type="Proteomes" id="UP001234202"/>
    </source>
</evidence>
<protein>
    <submittedName>
        <fullName evidence="1">Uncharacterized protein</fullName>
    </submittedName>
</protein>
<comment type="caution">
    <text evidence="1">The sequence shown here is derived from an EMBL/GenBank/DDBJ whole genome shotgun (WGS) entry which is preliminary data.</text>
</comment>
<keyword evidence="2" id="KW-1185">Reference proteome</keyword>
<evidence type="ECO:0000313" key="1">
    <source>
        <dbReference type="EMBL" id="KAJ9126504.1"/>
    </source>
</evidence>
<name>A0ACC2XR37_9TREE</name>
<accession>A0ACC2XR37</accession>
<gene>
    <name evidence="1" type="ORF">QFC24_001531</name>
</gene>
<reference evidence="1" key="1">
    <citation type="submission" date="2023-04" db="EMBL/GenBank/DDBJ databases">
        <title>Draft Genome sequencing of Naganishia species isolated from polar environments using Oxford Nanopore Technology.</title>
        <authorList>
            <person name="Leo P."/>
            <person name="Venkateswaran K."/>
        </authorList>
    </citation>
    <scope>NUCLEOTIDE SEQUENCE</scope>
    <source>
        <strain evidence="1">DBVPG 5303</strain>
    </source>
</reference>
<organism evidence="1 2">
    <name type="scientific">Naganishia onofrii</name>
    <dbReference type="NCBI Taxonomy" id="1851511"/>
    <lineage>
        <taxon>Eukaryota</taxon>
        <taxon>Fungi</taxon>
        <taxon>Dikarya</taxon>
        <taxon>Basidiomycota</taxon>
        <taxon>Agaricomycotina</taxon>
        <taxon>Tremellomycetes</taxon>
        <taxon>Filobasidiales</taxon>
        <taxon>Filobasidiaceae</taxon>
        <taxon>Naganishia</taxon>
    </lineage>
</organism>
<dbReference type="EMBL" id="JASBWV010000004">
    <property type="protein sequence ID" value="KAJ9126504.1"/>
    <property type="molecule type" value="Genomic_DNA"/>
</dbReference>
<proteinExistence type="predicted"/>
<sequence>MQEQYFANQGEGPYDFTFGRPPVEGFQPTHQQQSFVNDRRSSSPQLTLPALTIQRPSHPTDLPPIREPGRIAEKRSISPTRQSPSSFRRTSSGISLPLLPRTGSPSAAPERGSLGVAFDSESTSAKNAQGPWPRTHSPFLVPRPPSYHSTDSGSSDLSHASHLSIAMATSKSPDRQNPKMDSREVSSNTNGSSRHPSPIPATRTPFHDNYSANPVNRSSPFRMGPPGEVSRTLAPLPLAGFERRGSVSTPSTGNREHSVNKTEGAVRKDLESEEARDQVGDPADFDFTMRRHSIAVFQGGENVPPLRPLSSRLPAAPSPLSLGTGSHDQGQGAEGESEAARLAMNRKRKESHDRAAMGYFGDSYPGNDPSGIPNRGPLPGPASNHLFQAPAPPTFSNPFAAPGNPAPGNVPPEELGPPTKRRGSTYDAKMKQLSLTGLQQQDQHSGSTGYTHNTPPQPWNQAFQQNDRRDSAVSSYSNRSMASSLSGSQPQSGNAVPSQYPSFGMDPTLQNPGSGYPPYAVPPPTGNPGPPIYPPSANPMYQDSRASSSSAMSTSTVIPDYIREHQASKSESTESGNGSATGYGGNPVLDSLPPDTRESIANGGSAPYSRSPELRVSHKLAERKRRKEMKDLFDELKDQLPADRGMKSSKWEILTRAVDYIATLKRQNGDMTRDIEGLRSEVNTLRVGAAAAAAASGVTYGVPPPPHYPMSMGGGSGYNLPPVSGYPSNPGYQPLGGSTAPTSHSNSNAGTPAPR</sequence>
<dbReference type="Proteomes" id="UP001234202">
    <property type="component" value="Unassembled WGS sequence"/>
</dbReference>